<sequence>MLITNLKKGMKLVYINEEEELYKKYEGCIDNEIYCECCIHFKWEAENCDAICLINNGYIYGDEKECNNFKAM</sequence>
<dbReference type="RefSeq" id="WP_012705501.1">
    <property type="nucleotide sequence ID" value="NC_012563.1"/>
</dbReference>
<evidence type="ECO:0000313" key="2">
    <source>
        <dbReference type="Proteomes" id="UP000001374"/>
    </source>
</evidence>
<dbReference type="EMBL" id="CP001581">
    <property type="protein sequence ID" value="ACO86761.1"/>
    <property type="molecule type" value="Genomic_DNA"/>
</dbReference>
<evidence type="ECO:0000313" key="1">
    <source>
        <dbReference type="EMBL" id="ACO86761.1"/>
    </source>
</evidence>
<name>C1FP89_CLOBJ</name>
<dbReference type="KEGG" id="cby:CLM_2078"/>
<organism evidence="1 2">
    <name type="scientific">Clostridium botulinum (strain Kyoto / Type A2)</name>
    <dbReference type="NCBI Taxonomy" id="536232"/>
    <lineage>
        <taxon>Bacteria</taxon>
        <taxon>Bacillati</taxon>
        <taxon>Bacillota</taxon>
        <taxon>Clostridia</taxon>
        <taxon>Eubacteriales</taxon>
        <taxon>Clostridiaceae</taxon>
        <taxon>Clostridium</taxon>
    </lineage>
</organism>
<dbReference type="AlphaFoldDB" id="C1FP89"/>
<gene>
    <name evidence="1" type="ordered locus">CLM_2078</name>
</gene>
<accession>C1FP89</accession>
<protein>
    <submittedName>
        <fullName evidence="1">Uncharacterized protein</fullName>
    </submittedName>
</protein>
<dbReference type="HOGENOM" id="CLU_2715181_0_0_9"/>
<proteinExistence type="predicted"/>
<dbReference type="Proteomes" id="UP000001374">
    <property type="component" value="Chromosome"/>
</dbReference>
<reference evidence="1 2" key="1">
    <citation type="submission" date="2008-10" db="EMBL/GenBank/DDBJ databases">
        <title>Genome sequence of Clostridium botulinum A2 Kyoto.</title>
        <authorList>
            <person name="Shrivastava S."/>
            <person name="Brinkac L.M."/>
            <person name="Brown J.L."/>
            <person name="Bruce D."/>
            <person name="Detter C.C."/>
            <person name="Johnson E.A."/>
            <person name="Munk C.A."/>
            <person name="Smith L.A."/>
            <person name="Smith T.J."/>
            <person name="Sutton G."/>
            <person name="Brettin T.S."/>
        </authorList>
    </citation>
    <scope>NUCLEOTIDE SEQUENCE [LARGE SCALE GENOMIC DNA]</scope>
    <source>
        <strain evidence="2">Kyoto / Type A2</strain>
    </source>
</reference>